<evidence type="ECO:0000313" key="1">
    <source>
        <dbReference type="EMBL" id="GAI77958.1"/>
    </source>
</evidence>
<protein>
    <submittedName>
        <fullName evidence="1">Uncharacterized protein</fullName>
    </submittedName>
</protein>
<reference evidence="1" key="1">
    <citation type="journal article" date="2014" name="Front. Microbiol.">
        <title>High frequency of phylogenetically diverse reductive dehalogenase-homologous genes in deep subseafloor sedimentary metagenomes.</title>
        <authorList>
            <person name="Kawai M."/>
            <person name="Futagami T."/>
            <person name="Toyoda A."/>
            <person name="Takaki Y."/>
            <person name="Nishi S."/>
            <person name="Hori S."/>
            <person name="Arai W."/>
            <person name="Tsubouchi T."/>
            <person name="Morono Y."/>
            <person name="Uchiyama I."/>
            <person name="Ito T."/>
            <person name="Fujiyama A."/>
            <person name="Inagaki F."/>
            <person name="Takami H."/>
        </authorList>
    </citation>
    <scope>NUCLEOTIDE SEQUENCE</scope>
    <source>
        <strain evidence="1">Expedition CK06-06</strain>
    </source>
</reference>
<feature type="non-terminal residue" evidence="1">
    <location>
        <position position="1"/>
    </location>
</feature>
<gene>
    <name evidence="1" type="ORF">S12H4_18654</name>
</gene>
<proteinExistence type="predicted"/>
<comment type="caution">
    <text evidence="1">The sequence shown here is derived from an EMBL/GenBank/DDBJ whole genome shotgun (WGS) entry which is preliminary data.</text>
</comment>
<sequence>VTANPTTYERLSDHLDMLVDLTGHTDFAETGRVLYQEIIGIASGKQTKAEILNYGNFPNIFTIGPII</sequence>
<dbReference type="AlphaFoldDB" id="X1RBP7"/>
<organism evidence="1">
    <name type="scientific">marine sediment metagenome</name>
    <dbReference type="NCBI Taxonomy" id="412755"/>
    <lineage>
        <taxon>unclassified sequences</taxon>
        <taxon>metagenomes</taxon>
        <taxon>ecological metagenomes</taxon>
    </lineage>
</organism>
<name>X1RBP7_9ZZZZ</name>
<dbReference type="EMBL" id="BARW01009239">
    <property type="protein sequence ID" value="GAI77958.1"/>
    <property type="molecule type" value="Genomic_DNA"/>
</dbReference>
<accession>X1RBP7</accession>